<keyword evidence="13" id="KW-1185">Reference proteome</keyword>
<accession>N6X382</accession>
<dbReference type="GO" id="GO:0046872">
    <property type="term" value="F:metal ion binding"/>
    <property type="evidence" value="ECO:0007669"/>
    <property type="project" value="UniProtKB-KW"/>
</dbReference>
<dbReference type="SUPFAM" id="SSF56712">
    <property type="entry name" value="Prokaryotic type I DNA topoisomerase"/>
    <property type="match status" value="1"/>
</dbReference>
<keyword evidence="5 8" id="KW-0799">Topoisomerase</keyword>
<evidence type="ECO:0000256" key="5">
    <source>
        <dbReference type="ARBA" id="ARBA00023029"/>
    </source>
</evidence>
<dbReference type="RefSeq" id="WP_005963182.1">
    <property type="nucleotide sequence ID" value="NZ_CP040505.1"/>
</dbReference>
<dbReference type="SMART" id="SM00493">
    <property type="entry name" value="TOPRIM"/>
    <property type="match status" value="1"/>
</dbReference>
<dbReference type="PANTHER" id="PTHR42785">
    <property type="entry name" value="DNA TOPOISOMERASE, TYPE IA, CORE"/>
    <property type="match status" value="1"/>
</dbReference>
<dbReference type="CDD" id="cd00186">
    <property type="entry name" value="TOP1Ac"/>
    <property type="match status" value="1"/>
</dbReference>
<dbReference type="InterPro" id="IPR034149">
    <property type="entry name" value="TOPRIM_TopoI"/>
</dbReference>
<feature type="site" description="Interaction with DNA" evidence="8">
    <location>
        <position position="326"/>
    </location>
</feature>
<dbReference type="GO" id="GO:0003677">
    <property type="term" value="F:DNA binding"/>
    <property type="evidence" value="ECO:0007669"/>
    <property type="project" value="UniProtKB-KW"/>
</dbReference>
<dbReference type="PRINTS" id="PR00417">
    <property type="entry name" value="PRTPISMRASEI"/>
</dbReference>
<dbReference type="InterPro" id="IPR023405">
    <property type="entry name" value="Topo_IA_core_domain"/>
</dbReference>
<dbReference type="eggNOG" id="COG0550">
    <property type="taxonomic scope" value="Bacteria"/>
</dbReference>
<dbReference type="HAMAP" id="MF_00952">
    <property type="entry name" value="Topoisom_1_prok"/>
    <property type="match status" value="1"/>
</dbReference>
<dbReference type="STRING" id="888050.HMPREF9004_1095"/>
<dbReference type="PROSITE" id="PS52039">
    <property type="entry name" value="TOPO_IA_2"/>
    <property type="match status" value="1"/>
</dbReference>
<feature type="compositionally biased region" description="Basic and acidic residues" evidence="9">
    <location>
        <begin position="456"/>
        <end position="471"/>
    </location>
</feature>
<feature type="region of interest" description="Interaction with DNA" evidence="8">
    <location>
        <begin position="176"/>
        <end position="181"/>
    </location>
</feature>
<evidence type="ECO:0000259" key="10">
    <source>
        <dbReference type="PROSITE" id="PS50880"/>
    </source>
</evidence>
<feature type="site" description="Interaction with DNA" evidence="8">
    <location>
        <position position="168"/>
    </location>
</feature>
<dbReference type="InterPro" id="IPR005733">
    <property type="entry name" value="TopoI_bac-type"/>
</dbReference>
<dbReference type="OrthoDB" id="9804262at2"/>
<evidence type="ECO:0000259" key="11">
    <source>
        <dbReference type="PROSITE" id="PS52039"/>
    </source>
</evidence>
<dbReference type="Gene3D" id="2.70.20.10">
    <property type="entry name" value="Topoisomerase I, domain 3"/>
    <property type="match status" value="1"/>
</dbReference>
<evidence type="ECO:0000313" key="12">
    <source>
        <dbReference type="EMBL" id="ENO18151.1"/>
    </source>
</evidence>
<dbReference type="EMBL" id="AQHZ01000017">
    <property type="protein sequence ID" value="ENO18151.1"/>
    <property type="molecule type" value="Genomic_DNA"/>
</dbReference>
<reference evidence="12 13" key="1">
    <citation type="submission" date="2013-03" db="EMBL/GenBank/DDBJ databases">
        <title>Reference genome for the Human Microbiome Project.</title>
        <authorList>
            <person name="Aqrawi P."/>
            <person name="Ayvaz T."/>
            <person name="Bess C."/>
            <person name="Blankenburg K."/>
            <person name="Coyle M."/>
            <person name="Deng J."/>
            <person name="Forbes L."/>
            <person name="Fowler G."/>
            <person name="Francisco L."/>
            <person name="Fu Q."/>
            <person name="Gibbs R."/>
            <person name="Gross S."/>
            <person name="Gubbala S."/>
            <person name="Hale W."/>
            <person name="Hemphill L."/>
            <person name="Highlander S."/>
            <person name="Hirani K."/>
            <person name="Jackson L."/>
            <person name="Jakkamsetti A."/>
            <person name="Javaid M."/>
            <person name="Jayaseelan J.C."/>
            <person name="Jiang H."/>
            <person name="Joshi V."/>
            <person name="Korchina V."/>
            <person name="Kovar C."/>
            <person name="Lara F."/>
            <person name="Lee S."/>
            <person name="Liu Y."/>
            <person name="Mata R."/>
            <person name="Mathew T."/>
            <person name="Munidasa M."/>
            <person name="Muzny D."/>
            <person name="Nazareth L."/>
            <person name="Ngo R."/>
            <person name="Nguyen L."/>
            <person name="Nguyen N."/>
            <person name="Okwuonu G."/>
            <person name="Ongeri F."/>
            <person name="Palculict T."/>
            <person name="Patil S."/>
            <person name="Petrosino J."/>
            <person name="Pham C."/>
            <person name="Pham P."/>
            <person name="Pu L.-L."/>
            <person name="Qin X."/>
            <person name="Qu J."/>
            <person name="Reid J."/>
            <person name="Ross M."/>
            <person name="Ruth R."/>
            <person name="Saada N."/>
            <person name="San Lucas F."/>
            <person name="Santibanez J."/>
            <person name="Shang Y."/>
            <person name="Simmons D."/>
            <person name="Song X.-Z."/>
            <person name="Tang L.-Y."/>
            <person name="Thornton R."/>
            <person name="Warren J."/>
            <person name="Weissenberger G."/>
            <person name="Wilczek-Boney K."/>
            <person name="Worley K."/>
            <person name="Youmans B."/>
            <person name="Zhang J."/>
            <person name="Zhang L."/>
            <person name="Zhao Z."/>
            <person name="Zhou C."/>
            <person name="Zhu D."/>
            <person name="Zhu Y."/>
        </authorList>
    </citation>
    <scope>NUCLEOTIDE SEQUENCE [LARGE SCALE GENOMIC DNA]</scope>
    <source>
        <strain evidence="12 13">F0333</strain>
    </source>
</reference>
<dbReference type="PROSITE" id="PS50880">
    <property type="entry name" value="TOPRIM"/>
    <property type="match status" value="1"/>
</dbReference>
<keyword evidence="7 8" id="KW-0413">Isomerase</keyword>
<dbReference type="Proteomes" id="UP000013015">
    <property type="component" value="Unassembled WGS sequence"/>
</dbReference>
<feature type="site" description="Interaction with DNA" evidence="8">
    <location>
        <position position="34"/>
    </location>
</feature>
<dbReference type="PROSITE" id="PS00396">
    <property type="entry name" value="TOPO_IA_1"/>
    <property type="match status" value="1"/>
</dbReference>
<dbReference type="Pfam" id="PF01131">
    <property type="entry name" value="Topoisom_bac"/>
    <property type="match status" value="1"/>
</dbReference>
<proteinExistence type="inferred from homology"/>
<evidence type="ECO:0000256" key="4">
    <source>
        <dbReference type="ARBA" id="ARBA00022842"/>
    </source>
</evidence>
<keyword evidence="4" id="KW-0460">Magnesium</keyword>
<feature type="region of interest" description="Disordered" evidence="9">
    <location>
        <begin position="449"/>
        <end position="483"/>
    </location>
</feature>
<dbReference type="NCBIfam" id="TIGR01051">
    <property type="entry name" value="topA_bact"/>
    <property type="match status" value="1"/>
</dbReference>
<feature type="compositionally biased region" description="Basic residues" evidence="9">
    <location>
        <begin position="880"/>
        <end position="906"/>
    </location>
</feature>
<dbReference type="InterPro" id="IPR028612">
    <property type="entry name" value="Topoisom_1_IA"/>
</dbReference>
<organism evidence="12 13">
    <name type="scientific">Schaalia cardiffensis F0333</name>
    <dbReference type="NCBI Taxonomy" id="888050"/>
    <lineage>
        <taxon>Bacteria</taxon>
        <taxon>Bacillati</taxon>
        <taxon>Actinomycetota</taxon>
        <taxon>Actinomycetes</taxon>
        <taxon>Actinomycetales</taxon>
        <taxon>Actinomycetaceae</taxon>
        <taxon>Schaalia</taxon>
    </lineage>
</organism>
<dbReference type="Gene3D" id="1.10.290.10">
    <property type="entry name" value="Topoisomerase I, domain 4"/>
    <property type="match status" value="1"/>
</dbReference>
<evidence type="ECO:0000256" key="3">
    <source>
        <dbReference type="ARBA" id="ARBA00022723"/>
    </source>
</evidence>
<dbReference type="Pfam" id="PF01751">
    <property type="entry name" value="Toprim"/>
    <property type="match status" value="1"/>
</dbReference>
<dbReference type="InterPro" id="IPR003602">
    <property type="entry name" value="Topo_IA_DNA-bd_dom"/>
</dbReference>
<feature type="region of interest" description="Disordered" evidence="9">
    <location>
        <begin position="867"/>
        <end position="906"/>
    </location>
</feature>
<dbReference type="PATRIC" id="fig|888050.3.peg.1039"/>
<dbReference type="SMART" id="SM00436">
    <property type="entry name" value="TOP1Bc"/>
    <property type="match status" value="1"/>
</dbReference>
<feature type="domain" description="Topo IA-type catalytic" evidence="11">
    <location>
        <begin position="142"/>
        <end position="600"/>
    </location>
</feature>
<comment type="caution">
    <text evidence="12">The sequence shown here is derived from an EMBL/GenBank/DDBJ whole genome shotgun (WGS) entry which is preliminary data.</text>
</comment>
<feature type="site" description="Interaction with DNA" evidence="8">
    <location>
        <position position="152"/>
    </location>
</feature>
<dbReference type="InterPro" id="IPR013825">
    <property type="entry name" value="Topo_IA_cen_sub2"/>
</dbReference>
<dbReference type="InterPro" id="IPR013497">
    <property type="entry name" value="Topo_IA_cen"/>
</dbReference>
<feature type="active site" description="O-(5'-phospho-DNA)-tyrosine intermediate" evidence="8">
    <location>
        <position position="324"/>
    </location>
</feature>
<dbReference type="SMART" id="SM00437">
    <property type="entry name" value="TOP1Ac"/>
    <property type="match status" value="1"/>
</dbReference>
<name>N6X382_9ACTO</name>
<dbReference type="InterPro" id="IPR025589">
    <property type="entry name" value="Toprim_C_rpt"/>
</dbReference>
<dbReference type="Pfam" id="PF13368">
    <property type="entry name" value="Toprim_C_rpt"/>
    <property type="match status" value="4"/>
</dbReference>
<comment type="similarity">
    <text evidence="2 8">Belongs to the type IA topoisomerase family.</text>
</comment>
<comment type="function">
    <text evidence="8">Releases the supercoiling and torsional tension of DNA, which is introduced during the DNA replication and transcription, by transiently cleaving and rejoining one strand of the DNA duplex. Introduces a single-strand break via transesterification at a target site in duplex DNA. The scissile phosphodiester is attacked by the catalytic tyrosine of the enzyme, resulting in the formation of a DNA-(5'-phosphotyrosyl)-enzyme intermediate and the expulsion of a 3'-OH DNA strand. The free DNA strand then undergoes passage around the unbroken strand, thus removing DNA supercoils. Finally, in the religation step, the DNA 3'-OH attacks the covalent intermediate to expel the active-site tyrosine and restore the DNA phosphodiester backbone.</text>
</comment>
<dbReference type="AlphaFoldDB" id="N6X382"/>
<dbReference type="InterPro" id="IPR000380">
    <property type="entry name" value="Topo_IA"/>
</dbReference>
<evidence type="ECO:0000256" key="7">
    <source>
        <dbReference type="ARBA" id="ARBA00023235"/>
    </source>
</evidence>
<evidence type="ECO:0000256" key="8">
    <source>
        <dbReference type="HAMAP-Rule" id="MF_00952"/>
    </source>
</evidence>
<comment type="subunit">
    <text evidence="8">Monomer.</text>
</comment>
<evidence type="ECO:0000256" key="6">
    <source>
        <dbReference type="ARBA" id="ARBA00023125"/>
    </source>
</evidence>
<dbReference type="GO" id="GO:0006265">
    <property type="term" value="P:DNA topological change"/>
    <property type="evidence" value="ECO:0007669"/>
    <property type="project" value="UniProtKB-UniRule"/>
</dbReference>
<feature type="site" description="Interaction with DNA" evidence="8">
    <location>
        <position position="153"/>
    </location>
</feature>
<evidence type="ECO:0000256" key="1">
    <source>
        <dbReference type="ARBA" id="ARBA00000213"/>
    </source>
</evidence>
<evidence type="ECO:0000256" key="2">
    <source>
        <dbReference type="ARBA" id="ARBA00009446"/>
    </source>
</evidence>
<gene>
    <name evidence="8 12" type="primary">topA</name>
    <name evidence="12" type="ORF">HMPREF9004_1095</name>
</gene>
<dbReference type="GO" id="GO:0003917">
    <property type="term" value="F:DNA topoisomerase type I (single strand cut, ATP-independent) activity"/>
    <property type="evidence" value="ECO:0007669"/>
    <property type="project" value="UniProtKB-UniRule"/>
</dbReference>
<dbReference type="HOGENOM" id="CLU_002929_2_0_11"/>
<dbReference type="InterPro" id="IPR013826">
    <property type="entry name" value="Topo_IA_cen_sub3"/>
</dbReference>
<dbReference type="InterPro" id="IPR013824">
    <property type="entry name" value="Topo_IA_cen_sub1"/>
</dbReference>
<protein>
    <recommendedName>
        <fullName evidence="8">DNA topoisomerase 1</fullName>
        <ecNumber evidence="8">5.6.2.1</ecNumber>
    </recommendedName>
    <alternativeName>
        <fullName evidence="8">DNA topoisomerase I</fullName>
    </alternativeName>
</protein>
<dbReference type="Gene3D" id="1.10.460.10">
    <property type="entry name" value="Topoisomerase I, domain 2"/>
    <property type="match status" value="1"/>
</dbReference>
<feature type="site" description="Interaction with DNA" evidence="8">
    <location>
        <position position="156"/>
    </location>
</feature>
<dbReference type="InterPro" id="IPR006171">
    <property type="entry name" value="TOPRIM_dom"/>
</dbReference>
<keyword evidence="3" id="KW-0479">Metal-binding</keyword>
<dbReference type="PANTHER" id="PTHR42785:SF1">
    <property type="entry name" value="DNA TOPOISOMERASE"/>
    <property type="match status" value="1"/>
</dbReference>
<dbReference type="Gene3D" id="3.40.50.140">
    <property type="match status" value="1"/>
</dbReference>
<keyword evidence="6 8" id="KW-0238">DNA-binding</keyword>
<dbReference type="CDD" id="cd03363">
    <property type="entry name" value="TOPRIM_TopoIA_TopoI"/>
    <property type="match status" value="1"/>
</dbReference>
<feature type="site" description="Interaction with DNA" evidence="8">
    <location>
        <position position="532"/>
    </location>
</feature>
<feature type="region of interest" description="Disordered" evidence="9">
    <location>
        <begin position="705"/>
        <end position="725"/>
    </location>
</feature>
<dbReference type="InterPro" id="IPR003601">
    <property type="entry name" value="Topo_IA_2"/>
</dbReference>
<dbReference type="EC" id="5.6.2.1" evidence="8"/>
<feature type="site" description="Interaction with DNA" evidence="8">
    <location>
        <position position="161"/>
    </location>
</feature>
<sequence>MGASKLVIVESPAKAATIEGYLGPDYHVTASIGHIRDLPQPKDLPTEMKKGPYGRFAVDVEHGFTPYYAVNPDKKKKVAELRKALKESDELFLATDEDREGEAIAWHLLQVLKPKVPVKRMVFHEITKEAITRALENTRELDTALVDAQETRRVLDRLYGYEVSPLLWRKIRPSLSAGRVQSVATRLVVDRERDRMAHVSASYCSISTRIEAGAESFDARVTHVDGRAVAGGSDFSEKGVLKEKAEKAGVLHLDEAFAASIAQALEASPSSIIESVTQKPYRRRPAAPFTTSTLQQEASRKLHWNASSTMRTAQSLYESGYITYMRTDSTALSSQAIQAARAQAAELYGADSVPEKPRFYGNVSKGAQEAHEAIRPAGDHFRTPAEVSSLLSKQQLALYDLIWKRTLASQMTDALGFTATIRVLTGISVEGERHDVISSASGTVITHPGFRQAYQEGRDKGRYDQEKDSGSEKVLPNVSEGEDADVVEAKPEGHETQPPGRYTEATLVKTMEERGIGRPSTYAATIQTIGDRGYIVHRGQYLVPTWLAFSVTRLLEENLSNLVDYDFTASMETDLDRIAAGEESGEEFLSLFYLGANGEGDADGLKFQVESLGDDIDARAVNSQEVGEGVVVRVGRYGPYLEKADGTRANLPEDVAPDEVDAKKIEELFALAADDGRELGIDPATGHTLIAKNGRFGPYITEILPEEEEPTTNGKGKKKAAAPKPRTASLFKSMDLRTVTLEQALELLSLPRELGVDPASGEVITAQNGRYGPYLKKGSDSRTLSSEEQLLSITLDEALAIYAQPKTRGRGAAKPPLREFDADPVSGKKVVVKDGRFGPYVTDGETNVTVPRAESVEDLTQERAFELLADKRTKGPAPKKATRTTRKTTAKKTASKKTSTKKASTK</sequence>
<evidence type="ECO:0000256" key="9">
    <source>
        <dbReference type="SAM" id="MobiDB-lite"/>
    </source>
</evidence>
<evidence type="ECO:0000313" key="13">
    <source>
        <dbReference type="Proteomes" id="UP000013015"/>
    </source>
</evidence>
<dbReference type="InterPro" id="IPR023406">
    <property type="entry name" value="Topo_IA_AS"/>
</dbReference>
<comment type="catalytic activity">
    <reaction evidence="1 8">
        <text>ATP-independent breakage of single-stranded DNA, followed by passage and rejoining.</text>
        <dbReference type="EC" id="5.6.2.1"/>
    </reaction>
</comment>
<feature type="domain" description="Toprim" evidence="10">
    <location>
        <begin position="4"/>
        <end position="127"/>
    </location>
</feature>